<dbReference type="Gene3D" id="1.10.10.10">
    <property type="entry name" value="Winged helix-like DNA-binding domain superfamily/Winged helix DNA-binding domain"/>
    <property type="match status" value="1"/>
</dbReference>
<dbReference type="AlphaFoldDB" id="A0A6C2CA62"/>
<comment type="caution">
    <text evidence="1">The sequence shown here is derived from an EMBL/GenBank/DDBJ whole genome shotgun (WGS) entry which is preliminary data.</text>
</comment>
<organism evidence="1 2">
    <name type="scientific">Weissella muntiaci</name>
    <dbReference type="NCBI Taxonomy" id="2508881"/>
    <lineage>
        <taxon>Bacteria</taxon>
        <taxon>Bacillati</taxon>
        <taxon>Bacillota</taxon>
        <taxon>Bacilli</taxon>
        <taxon>Lactobacillales</taxon>
        <taxon>Lactobacillaceae</taxon>
        <taxon>Weissella</taxon>
    </lineage>
</organism>
<evidence type="ECO:0000313" key="1">
    <source>
        <dbReference type="EMBL" id="TYC50293.1"/>
    </source>
</evidence>
<gene>
    <name evidence="1" type="ORF">ESZ50_02780</name>
</gene>
<protein>
    <recommendedName>
        <fullName evidence="3">Helix-turn-helix domain-containing protein</fullName>
    </recommendedName>
</protein>
<sequence length="126" mass="14926">MEHTINWKNCRKNYVLNNEQKHTVVELRKHGYGYKKIAVHLGVTPDSVRYICRKNDLAGNCSATATLYNPIPDEIEKLHKNEMDYRLGKTMADYRLHQKLMGKKEYKRTIARLLNRYEPILWSFGE</sequence>
<reference evidence="1 2" key="1">
    <citation type="submission" date="2019-01" db="EMBL/GenBank/DDBJ databases">
        <title>Weissella sp. nov., a novel lactic acid bacterium isolated from animal feces.</title>
        <authorList>
            <person name="Wang L.-T."/>
        </authorList>
    </citation>
    <scope>NUCLEOTIDE SEQUENCE [LARGE SCALE GENOMIC DNA]</scope>
    <source>
        <strain evidence="1 2">8H-2</strain>
    </source>
</reference>
<name>A0A6C2CA62_9LACO</name>
<evidence type="ECO:0000313" key="2">
    <source>
        <dbReference type="Proteomes" id="UP000371977"/>
    </source>
</evidence>
<proteinExistence type="predicted"/>
<dbReference type="Proteomes" id="UP000371977">
    <property type="component" value="Unassembled WGS sequence"/>
</dbReference>
<evidence type="ECO:0008006" key="3">
    <source>
        <dbReference type="Google" id="ProtNLM"/>
    </source>
</evidence>
<dbReference type="EMBL" id="SDGZ01000009">
    <property type="protein sequence ID" value="TYC50293.1"/>
    <property type="molecule type" value="Genomic_DNA"/>
</dbReference>
<dbReference type="OrthoDB" id="9792035at2"/>
<dbReference type="RefSeq" id="WP_148622084.1">
    <property type="nucleotide sequence ID" value="NZ_SDGZ01000009.1"/>
</dbReference>
<accession>A0A6C2CA62</accession>
<keyword evidence="2" id="KW-1185">Reference proteome</keyword>
<dbReference type="InterPro" id="IPR036388">
    <property type="entry name" value="WH-like_DNA-bd_sf"/>
</dbReference>